<proteinExistence type="predicted"/>
<evidence type="ECO:0000313" key="1">
    <source>
        <dbReference type="EMBL" id="BCB70776.1"/>
    </source>
</evidence>
<dbReference type="EMBL" id="AP022869">
    <property type="protein sequence ID" value="BCB70776.1"/>
    <property type="molecule type" value="Genomic_DNA"/>
</dbReference>
<dbReference type="RefSeq" id="WP_172514674.1">
    <property type="nucleotide sequence ID" value="NZ_AP022869.1"/>
</dbReference>
<reference evidence="1 2" key="1">
    <citation type="submission" date="2020-03" db="EMBL/GenBank/DDBJ databases">
        <title>Complete Genome Sequence of Halomonas meridiana strain Eplume2, isolated from hydrothermal-plume in the north east Pacific Ocean.</title>
        <authorList>
            <person name="Kurihara Y."/>
            <person name="Kawai S."/>
            <person name="Sakai A."/>
            <person name="Galipon J."/>
            <person name="Arakawa K."/>
        </authorList>
    </citation>
    <scope>NUCLEOTIDE SEQUENCE [LARGE SCALE GENOMIC DNA]</scope>
    <source>
        <strain evidence="1 2">Eplume2</strain>
    </source>
</reference>
<dbReference type="PRINTS" id="PR00313">
    <property type="entry name" value="CABNDNGRPT"/>
</dbReference>
<gene>
    <name evidence="1" type="ORF">HMEPL2_11270</name>
</gene>
<accession>A0A6F8X966</accession>
<name>A0A6F8X966_9GAMM</name>
<evidence type="ECO:0000313" key="2">
    <source>
        <dbReference type="Proteomes" id="UP000501053"/>
    </source>
</evidence>
<keyword evidence="2" id="KW-1185">Reference proteome</keyword>
<sequence>MTVAGGQTLNGFDTIEGGEGTDTLNATLLAGNQAPTLDSVENIFARAVTGASELDLQNATGVEQVWTDRSQNDLTVSNLDSLSTIGAQNIARSTGHTYTVRYDANTVAAADTQAIVLNNAALNLAVEQGAVGAELNTVRNVSIASEGDANAVTFISDTAVETNLVDSAAVQNITITGAADLTVASQDDGTNTTALTAGTIDASEATGDVSITIADAAGTNLATGVTQRTVTMGAGDDIVDASGANLANSKIVGGEGRDTIIVDGASTTLVDDLVANVSGFEVLNLAGLTQTVSAATMGNIGFESIVATNANTGSVTNLTAESDLTLVNTNAGADSITLSVAGAATNDNAELNFATVGANGNNSTFNVTVADVENLNVSTSATDADTFRSTELSVTSTELENLTVTGNEAVIFDGTGNTALKSVDVSGVTASNATDGDLTADITVDDGVTVTGSAGDDKITFGESNEITGGAGEDVFVASIVSVTAAGAPLFSTITDLKANEDDSIEFGAAGTVLSTATTGTDVNIITEADLGLAPGVNATFANFLNAASELTAGTVSGFEFAGNTYVVQDNEGTATTFNAATDFIVELTGSVDLTEFTYA</sequence>
<protein>
    <submittedName>
        <fullName evidence="1">Uncharacterized protein</fullName>
    </submittedName>
</protein>
<dbReference type="Proteomes" id="UP000501053">
    <property type="component" value="Chromosome"/>
</dbReference>
<organism evidence="1 2">
    <name type="scientific">Vreelandella aquamarina</name>
    <dbReference type="NCBI Taxonomy" id="77097"/>
    <lineage>
        <taxon>Bacteria</taxon>
        <taxon>Pseudomonadati</taxon>
        <taxon>Pseudomonadota</taxon>
        <taxon>Gammaproteobacteria</taxon>
        <taxon>Oceanospirillales</taxon>
        <taxon>Halomonadaceae</taxon>
        <taxon>Vreelandella</taxon>
    </lineage>
</organism>
<dbReference type="AlphaFoldDB" id="A0A6F8X966"/>